<comment type="caution">
    <text evidence="1">The sequence shown here is derived from an EMBL/GenBank/DDBJ whole genome shotgun (WGS) entry which is preliminary data.</text>
</comment>
<organism evidence="1 2">
    <name type="scientific">Artomyces pyxidatus</name>
    <dbReference type="NCBI Taxonomy" id="48021"/>
    <lineage>
        <taxon>Eukaryota</taxon>
        <taxon>Fungi</taxon>
        <taxon>Dikarya</taxon>
        <taxon>Basidiomycota</taxon>
        <taxon>Agaricomycotina</taxon>
        <taxon>Agaricomycetes</taxon>
        <taxon>Russulales</taxon>
        <taxon>Auriscalpiaceae</taxon>
        <taxon>Artomyces</taxon>
    </lineage>
</organism>
<sequence length="67" mass="7666">MQVRTVGRLRTISLDVDSLRVEGRESREASPSLTKNRKLRRGFERMSKRGGWNLNALEAVGQLAWKP</sequence>
<reference evidence="1" key="2">
    <citation type="journal article" date="2022" name="New Phytol.">
        <title>Evolutionary transition to the ectomycorrhizal habit in the genomes of a hyperdiverse lineage of mushroom-forming fungi.</title>
        <authorList>
            <person name="Looney B."/>
            <person name="Miyauchi S."/>
            <person name="Morin E."/>
            <person name="Drula E."/>
            <person name="Courty P.E."/>
            <person name="Kohler A."/>
            <person name="Kuo A."/>
            <person name="LaButti K."/>
            <person name="Pangilinan J."/>
            <person name="Lipzen A."/>
            <person name="Riley R."/>
            <person name="Andreopoulos W."/>
            <person name="He G."/>
            <person name="Johnson J."/>
            <person name="Nolan M."/>
            <person name="Tritt A."/>
            <person name="Barry K.W."/>
            <person name="Grigoriev I.V."/>
            <person name="Nagy L.G."/>
            <person name="Hibbett D."/>
            <person name="Henrissat B."/>
            <person name="Matheny P.B."/>
            <person name="Labbe J."/>
            <person name="Martin F.M."/>
        </authorList>
    </citation>
    <scope>NUCLEOTIDE SEQUENCE</scope>
    <source>
        <strain evidence="1">HHB10654</strain>
    </source>
</reference>
<reference evidence="1" key="1">
    <citation type="submission" date="2021-03" db="EMBL/GenBank/DDBJ databases">
        <authorList>
            <consortium name="DOE Joint Genome Institute"/>
            <person name="Ahrendt S."/>
            <person name="Looney B.P."/>
            <person name="Miyauchi S."/>
            <person name="Morin E."/>
            <person name="Drula E."/>
            <person name="Courty P.E."/>
            <person name="Chicoki N."/>
            <person name="Fauchery L."/>
            <person name="Kohler A."/>
            <person name="Kuo A."/>
            <person name="Labutti K."/>
            <person name="Pangilinan J."/>
            <person name="Lipzen A."/>
            <person name="Riley R."/>
            <person name="Andreopoulos W."/>
            <person name="He G."/>
            <person name="Johnson J."/>
            <person name="Barry K.W."/>
            <person name="Grigoriev I.V."/>
            <person name="Nagy L."/>
            <person name="Hibbett D."/>
            <person name="Henrissat B."/>
            <person name="Matheny P.B."/>
            <person name="Labbe J."/>
            <person name="Martin F."/>
        </authorList>
    </citation>
    <scope>NUCLEOTIDE SEQUENCE</scope>
    <source>
        <strain evidence="1">HHB10654</strain>
    </source>
</reference>
<accession>A0ACB8TEL0</accession>
<name>A0ACB8TEL0_9AGAM</name>
<gene>
    <name evidence="1" type="ORF">BV25DRAFT_1820001</name>
</gene>
<protein>
    <submittedName>
        <fullName evidence="1">Uncharacterized protein</fullName>
    </submittedName>
</protein>
<evidence type="ECO:0000313" key="2">
    <source>
        <dbReference type="Proteomes" id="UP000814140"/>
    </source>
</evidence>
<keyword evidence="2" id="KW-1185">Reference proteome</keyword>
<proteinExistence type="predicted"/>
<evidence type="ECO:0000313" key="1">
    <source>
        <dbReference type="EMBL" id="KAI0066886.1"/>
    </source>
</evidence>
<dbReference type="EMBL" id="MU277191">
    <property type="protein sequence ID" value="KAI0066886.1"/>
    <property type="molecule type" value="Genomic_DNA"/>
</dbReference>
<dbReference type="Proteomes" id="UP000814140">
    <property type="component" value="Unassembled WGS sequence"/>
</dbReference>